<feature type="region of interest" description="Disordered" evidence="3">
    <location>
        <begin position="1"/>
        <end position="27"/>
    </location>
</feature>
<proteinExistence type="predicted"/>
<organism evidence="6 7">
    <name type="scientific">Burkholderia lata (strain ATCC 17760 / DSM 23089 / LMG 22485 / NCIMB 9086 / R18194 / 383)</name>
    <dbReference type="NCBI Taxonomy" id="482957"/>
    <lineage>
        <taxon>Bacteria</taxon>
        <taxon>Pseudomonadati</taxon>
        <taxon>Pseudomonadota</taxon>
        <taxon>Betaproteobacteria</taxon>
        <taxon>Burkholderiales</taxon>
        <taxon>Burkholderiaceae</taxon>
        <taxon>Burkholderia</taxon>
        <taxon>Burkholderia cepacia complex</taxon>
    </lineage>
</organism>
<dbReference type="PANTHER" id="PTHR32305">
    <property type="match status" value="1"/>
</dbReference>
<dbReference type="Gene3D" id="2.180.10.10">
    <property type="entry name" value="RHS repeat-associated core"/>
    <property type="match status" value="2"/>
</dbReference>
<dbReference type="CDD" id="cd14740">
    <property type="entry name" value="PAAR_4"/>
    <property type="match status" value="1"/>
</dbReference>
<sequence length="1556" mass="173464">MSEFESRLTRASAPAESHSTPSESKADTACDSLLDTVKSTFDPFKETFSSEGGTLHHVSEAVNSLASLQGMPSQLLNTGIAQIPLLDKMPGMPAATIGVPHLGTPHAHSHPPSSGFPLPSVGATIGSGCLSVLIGGIPAARVLDIGIAPTCGGITPFFDIQTGSSNTFIGGMRAARMGIDMTRHCNPMGHVGHSGGEAASAAEKGEEVASEAAQVSGRAKLLGRAGKAWSVGNAAVGPASGVATAADDASQGEVAAAAMMAAQTAADLAFMALSNLMGKDPGIEPSMGTLLAGDPTVLIGGFPLPDSQMMWHGAKHGIGKKVRPKLPKWAQELACEFKGEPISAVTGEVKNDFTDYETDETLPFIWGRHYCSGWNERNGAQGYGFRHAWQRELQLLRTRAIYTDPRGTKYTFSRNADGTYDGCCQGYSLEQIDSRRFFIRHEAAGDAEFERDAETALSVRCISHQRDRTQSLLRWRPDGHIGKIVQTDHDGNVRRTVSLRYDQSGRIVEVVLTDVDGRDTRIARYAYDTENCLTSYRNALDAISTYEYDAQRRMARLAGANGYSFLYCYDSEGRCVESAGQDRMWHVRFQYRPGRTIVTEGDGGRWTILYNEMGTITHVVDPYGGIAEYVLDPSGRIVEEIDSGGRTLRWLYDARAGTIGRLDRFGNLWPNKDELPNLPNPLAHHVPNAMRGLIWGEFNVDNLTDTVLLPQEIDHWAWGSATDAVARWPDERRQQRDVAGRVIARTNISGHTERFEYDADDNLLLRFDQDGAATRYTRCSWNLLASEENALGETIRYRYTSRRDVASVIDANGNESAYSYDFKKRMTSVTRHGRLRESYVYDGGDRLIEKRDGAGKWLLRFEIGENGLPRERTLASGSKHVYEYDRFGHLTKASTDAHEITRTFDNLGRRTSDKCDGLGVQHEYDGHRLGRTTYLERFEVVYTYTASGQSIRTPGGRTHCVQQGKDGRVLLRLANGTQACYMFDDVGRCTGRITWRTDSPAAFHRVTYEYSGAGELRRISDNQKGDTQYQYDRAHRLIGEMSSGWQACRYEYDPAGNLLALPTCPMMQYTGGNRLSTTSRGQYTYDERNHLSEEIAHDGRRTTYRYDSMDLLVRVEWSDRHDAWTAEYDGLCRQVIAGTDNDSTVYYWDEDRLAAQVDPGGKVRVFVYVDEKSLVPFMFIDYPSIDSPATSGSEYFVLFNQVGMPERIEDVSGRAVWLARKIHSYGVIEVAEGNSLEYDVRWPGHLFQRETGLHVNRFRSYNPMLGRYLQSDPVGHAGGGNLYTYSANPVVEVDVLGLNAHVHGEDASEPSPEGPAVAGRTQELTKAELNHLAKIERRTAERDAAIERMKREIENLEQEKKKLSLDEKNWYSYPETPETKRLDAIRERVLELNDKIKNYPLVRDKTTEFPKGYLQSTHIEMIKRYTREGREGKLPIDPDKNPAGLVAMRSKLTWVDADNHPIPYYTTNDKGEQVVNVTYDHQVSEAEMYNRGATIGGKHYPPGCDSNPENRKKFHNDTDNLAVMSQSENASKGSSSSETNGNERFSYDIPTGDHYS</sequence>
<gene>
    <name evidence="6" type="ordered locus">Bcep18194_B1578</name>
</gene>
<dbReference type="KEGG" id="bur:Bcep18194_B1578"/>
<dbReference type="GeneID" id="45097917"/>
<dbReference type="InterPro" id="IPR006530">
    <property type="entry name" value="YD"/>
</dbReference>
<keyword evidence="1" id="KW-0677">Repeat</keyword>
<dbReference type="InterPro" id="IPR022385">
    <property type="entry name" value="Rhs_assc_core"/>
</dbReference>
<dbReference type="PANTHER" id="PTHR32305:SF15">
    <property type="entry name" value="PROTEIN RHSA-RELATED"/>
    <property type="match status" value="1"/>
</dbReference>
<feature type="domain" description="Teneurin-like YD-shell" evidence="5">
    <location>
        <begin position="793"/>
        <end position="913"/>
    </location>
</feature>
<dbReference type="PRINTS" id="PR00394">
    <property type="entry name" value="RHSPROTEIN"/>
</dbReference>
<dbReference type="InterPro" id="IPR045351">
    <property type="entry name" value="DUF6531"/>
</dbReference>
<feature type="domain" description="DUF6531" evidence="4">
    <location>
        <begin position="339"/>
        <end position="412"/>
    </location>
</feature>
<evidence type="ECO:0000259" key="5">
    <source>
        <dbReference type="Pfam" id="PF25023"/>
    </source>
</evidence>
<evidence type="ECO:0000259" key="4">
    <source>
        <dbReference type="Pfam" id="PF20148"/>
    </source>
</evidence>
<accession>Q396B9</accession>
<keyword evidence="2" id="KW-0175">Coiled coil</keyword>
<feature type="region of interest" description="Disordered" evidence="3">
    <location>
        <begin position="1497"/>
        <end position="1556"/>
    </location>
</feature>
<name>Q396B9_BURL3</name>
<dbReference type="NCBIfam" id="TIGR03696">
    <property type="entry name" value="Rhs_assc_core"/>
    <property type="match status" value="1"/>
</dbReference>
<dbReference type="Pfam" id="PF20148">
    <property type="entry name" value="DUF6531"/>
    <property type="match status" value="1"/>
</dbReference>
<dbReference type="RefSeq" id="WP_011355181.1">
    <property type="nucleotide sequence ID" value="NC_007511.1"/>
</dbReference>
<dbReference type="PATRIC" id="fig|482957.22.peg.5290"/>
<evidence type="ECO:0000313" key="6">
    <source>
        <dbReference type="EMBL" id="ABB11692.1"/>
    </source>
</evidence>
<evidence type="ECO:0000256" key="1">
    <source>
        <dbReference type="ARBA" id="ARBA00022737"/>
    </source>
</evidence>
<dbReference type="InterPro" id="IPR008727">
    <property type="entry name" value="PAAR_motif"/>
</dbReference>
<dbReference type="Pfam" id="PF25023">
    <property type="entry name" value="TEN_YD-shell"/>
    <property type="match status" value="3"/>
</dbReference>
<dbReference type="Pfam" id="PF05488">
    <property type="entry name" value="PAAR_motif"/>
    <property type="match status" value="1"/>
</dbReference>
<dbReference type="NCBIfam" id="TIGR01643">
    <property type="entry name" value="YD_repeat_2x"/>
    <property type="match status" value="2"/>
</dbReference>
<feature type="compositionally biased region" description="Basic and acidic residues" evidence="3">
    <location>
        <begin position="1508"/>
        <end position="1518"/>
    </location>
</feature>
<reference evidence="6" key="1">
    <citation type="submission" date="2005-10" db="EMBL/GenBank/DDBJ databases">
        <title>Complete sequence of chromosome 2 of Burkholderia sp. 383.</title>
        <authorList>
            <consortium name="US DOE Joint Genome Institute"/>
            <person name="Copeland A."/>
            <person name="Lucas S."/>
            <person name="Lapidus A."/>
            <person name="Barry K."/>
            <person name="Detter J.C."/>
            <person name="Glavina T."/>
            <person name="Hammon N."/>
            <person name="Israni S."/>
            <person name="Pitluck S."/>
            <person name="Chain P."/>
            <person name="Malfatti S."/>
            <person name="Shin M."/>
            <person name="Vergez L."/>
            <person name="Schmutz J."/>
            <person name="Larimer F."/>
            <person name="Land M."/>
            <person name="Kyrpides N."/>
            <person name="Lykidis A."/>
            <person name="Richardson P."/>
        </authorList>
    </citation>
    <scope>NUCLEOTIDE SEQUENCE [LARGE SCALE GENOMIC DNA]</scope>
    <source>
        <strain evidence="6">383</strain>
    </source>
</reference>
<dbReference type="HOGENOM" id="CLU_246133_0_0_4"/>
<dbReference type="Proteomes" id="UP000002705">
    <property type="component" value="Chromosome 2"/>
</dbReference>
<feature type="domain" description="Teneurin-like YD-shell" evidence="5">
    <location>
        <begin position="490"/>
        <end position="653"/>
    </location>
</feature>
<keyword evidence="7" id="KW-1185">Reference proteome</keyword>
<evidence type="ECO:0000256" key="3">
    <source>
        <dbReference type="SAM" id="MobiDB-lite"/>
    </source>
</evidence>
<feature type="coiled-coil region" evidence="2">
    <location>
        <begin position="1332"/>
        <end position="1369"/>
    </location>
</feature>
<dbReference type="InterPro" id="IPR050708">
    <property type="entry name" value="T6SS_VgrG/RHS"/>
</dbReference>
<feature type="domain" description="Teneurin-like YD-shell" evidence="5">
    <location>
        <begin position="1021"/>
        <end position="1272"/>
    </location>
</feature>
<protein>
    <submittedName>
        <fullName evidence="6">Rhs family protein</fullName>
    </submittedName>
</protein>
<evidence type="ECO:0000256" key="2">
    <source>
        <dbReference type="SAM" id="Coils"/>
    </source>
</evidence>
<dbReference type="EMBL" id="CP000152">
    <property type="protein sequence ID" value="ABB11692.1"/>
    <property type="molecule type" value="Genomic_DNA"/>
</dbReference>
<evidence type="ECO:0000313" key="7">
    <source>
        <dbReference type="Proteomes" id="UP000002705"/>
    </source>
</evidence>
<dbReference type="InterPro" id="IPR056823">
    <property type="entry name" value="TEN-like_YD-shell"/>
</dbReference>
<feature type="compositionally biased region" description="Low complexity" evidence="3">
    <location>
        <begin position="1525"/>
        <end position="1543"/>
    </location>
</feature>